<reference evidence="1" key="1">
    <citation type="journal article" date="2022" name="bioRxiv">
        <title>Sequencing and chromosome-scale assembly of the giantPleurodeles waltlgenome.</title>
        <authorList>
            <person name="Brown T."/>
            <person name="Elewa A."/>
            <person name="Iarovenko S."/>
            <person name="Subramanian E."/>
            <person name="Araus A.J."/>
            <person name="Petzold A."/>
            <person name="Susuki M."/>
            <person name="Suzuki K.-i.T."/>
            <person name="Hayashi T."/>
            <person name="Toyoda A."/>
            <person name="Oliveira C."/>
            <person name="Osipova E."/>
            <person name="Leigh N.D."/>
            <person name="Simon A."/>
            <person name="Yun M.H."/>
        </authorList>
    </citation>
    <scope>NUCLEOTIDE SEQUENCE</scope>
    <source>
        <strain evidence="1">20211129_DDA</strain>
        <tissue evidence="1">Liver</tissue>
    </source>
</reference>
<proteinExistence type="predicted"/>
<gene>
    <name evidence="1" type="ORF">NDU88_006383</name>
</gene>
<evidence type="ECO:0000313" key="1">
    <source>
        <dbReference type="EMBL" id="KAJ1101313.1"/>
    </source>
</evidence>
<name>A0AAV7MHB2_PLEWA</name>
<dbReference type="AlphaFoldDB" id="A0AAV7MHB2"/>
<feature type="non-terminal residue" evidence="1">
    <location>
        <position position="1"/>
    </location>
</feature>
<comment type="caution">
    <text evidence="1">The sequence shown here is derived from an EMBL/GenBank/DDBJ whole genome shotgun (WGS) entry which is preliminary data.</text>
</comment>
<sequence>VKNEDPLTLDESCCVITILSLPSSPLKGKSLLRICDDLMGLKHTPSGGGGIDLNILSAIQACIM</sequence>
<protein>
    <submittedName>
        <fullName evidence="1">Uncharacterized protein</fullName>
    </submittedName>
</protein>
<dbReference type="Proteomes" id="UP001066276">
    <property type="component" value="Chromosome 10"/>
</dbReference>
<feature type="non-terminal residue" evidence="1">
    <location>
        <position position="64"/>
    </location>
</feature>
<organism evidence="1 2">
    <name type="scientific">Pleurodeles waltl</name>
    <name type="common">Iberian ribbed newt</name>
    <dbReference type="NCBI Taxonomy" id="8319"/>
    <lineage>
        <taxon>Eukaryota</taxon>
        <taxon>Metazoa</taxon>
        <taxon>Chordata</taxon>
        <taxon>Craniata</taxon>
        <taxon>Vertebrata</taxon>
        <taxon>Euteleostomi</taxon>
        <taxon>Amphibia</taxon>
        <taxon>Batrachia</taxon>
        <taxon>Caudata</taxon>
        <taxon>Salamandroidea</taxon>
        <taxon>Salamandridae</taxon>
        <taxon>Pleurodelinae</taxon>
        <taxon>Pleurodeles</taxon>
    </lineage>
</organism>
<accession>A0AAV7MHB2</accession>
<dbReference type="EMBL" id="JANPWB010000014">
    <property type="protein sequence ID" value="KAJ1101313.1"/>
    <property type="molecule type" value="Genomic_DNA"/>
</dbReference>
<keyword evidence="2" id="KW-1185">Reference proteome</keyword>
<evidence type="ECO:0000313" key="2">
    <source>
        <dbReference type="Proteomes" id="UP001066276"/>
    </source>
</evidence>